<dbReference type="RefSeq" id="WP_021238871.1">
    <property type="nucleotide sequence ID" value="NZ_ATHO01000122.1"/>
</dbReference>
<dbReference type="EMBL" id="ATHO01000122">
    <property type="protein sequence ID" value="EQB04524.1"/>
    <property type="molecule type" value="Genomic_DNA"/>
</dbReference>
<evidence type="ECO:0000313" key="1">
    <source>
        <dbReference type="EMBL" id="EQB04524.1"/>
    </source>
</evidence>
<reference evidence="1 2" key="1">
    <citation type="journal article" date="2013" name="Genome Announc.">
        <title>Draft Genome Sequence of Sphingobium quisquiliarum Strain P25T, a Novel Hexachlorocyclohexane (HCH)-Degrading Bacterium Isolated from an HCH Dumpsite.</title>
        <authorList>
            <person name="Kumar Singh A."/>
            <person name="Sangwan N."/>
            <person name="Sharma A."/>
            <person name="Gupta V."/>
            <person name="Khurana J.P."/>
            <person name="Lal R."/>
        </authorList>
    </citation>
    <scope>NUCLEOTIDE SEQUENCE [LARGE SCALE GENOMIC DNA]</scope>
    <source>
        <strain evidence="1 2">P25</strain>
    </source>
</reference>
<evidence type="ECO:0000313" key="2">
    <source>
        <dbReference type="Proteomes" id="UP000015525"/>
    </source>
</evidence>
<dbReference type="Proteomes" id="UP000015525">
    <property type="component" value="Unassembled WGS sequence"/>
</dbReference>
<keyword evidence="2" id="KW-1185">Reference proteome</keyword>
<sequence length="109" mass="11487">MIALALALAAAQSAKGEIVTYGFPETDSCATWTQDRSKPGFHNQASEGWVLGFISGLNAFGPNSGNVAPGTNASGLLGWVDNYCKANPLDPVTSAGFKLVQELKRRTSR</sequence>
<evidence type="ECO:0008006" key="3">
    <source>
        <dbReference type="Google" id="ProtNLM"/>
    </source>
</evidence>
<protein>
    <recommendedName>
        <fullName evidence="3">Rap1a immunity protein domain-containing protein</fullName>
    </recommendedName>
</protein>
<organism evidence="1 2">
    <name type="scientific">Sphingobium quisquiliarum P25</name>
    <dbReference type="NCBI Taxonomy" id="1329909"/>
    <lineage>
        <taxon>Bacteria</taxon>
        <taxon>Pseudomonadati</taxon>
        <taxon>Pseudomonadota</taxon>
        <taxon>Alphaproteobacteria</taxon>
        <taxon>Sphingomonadales</taxon>
        <taxon>Sphingomonadaceae</taxon>
        <taxon>Sphingobium</taxon>
    </lineage>
</organism>
<accession>T0I4H0</accession>
<dbReference type="AlphaFoldDB" id="T0I4H0"/>
<gene>
    <name evidence="1" type="ORF">L288_13665</name>
</gene>
<name>T0I4H0_9SPHN</name>
<comment type="caution">
    <text evidence="1">The sequence shown here is derived from an EMBL/GenBank/DDBJ whole genome shotgun (WGS) entry which is preliminary data.</text>
</comment>
<proteinExistence type="predicted"/>